<evidence type="ECO:0000256" key="3">
    <source>
        <dbReference type="ARBA" id="ARBA00023163"/>
    </source>
</evidence>
<evidence type="ECO:0000313" key="6">
    <source>
        <dbReference type="Proteomes" id="UP001365846"/>
    </source>
</evidence>
<feature type="domain" description="HTH lacI-type" evidence="4">
    <location>
        <begin position="14"/>
        <end position="56"/>
    </location>
</feature>
<dbReference type="Pfam" id="PF13407">
    <property type="entry name" value="Peripla_BP_4"/>
    <property type="match status" value="1"/>
</dbReference>
<evidence type="ECO:0000259" key="4">
    <source>
        <dbReference type="PROSITE" id="PS50932"/>
    </source>
</evidence>
<dbReference type="InterPro" id="IPR025997">
    <property type="entry name" value="SBP_2_dom"/>
</dbReference>
<dbReference type="SUPFAM" id="SSF53822">
    <property type="entry name" value="Periplasmic binding protein-like I"/>
    <property type="match status" value="1"/>
</dbReference>
<dbReference type="Pfam" id="PF00356">
    <property type="entry name" value="LacI"/>
    <property type="match status" value="1"/>
</dbReference>
<evidence type="ECO:0000256" key="1">
    <source>
        <dbReference type="ARBA" id="ARBA00023015"/>
    </source>
</evidence>
<dbReference type="InterPro" id="IPR028082">
    <property type="entry name" value="Peripla_BP_I"/>
</dbReference>
<keyword evidence="2 5" id="KW-0238">DNA-binding</keyword>
<dbReference type="SUPFAM" id="SSF47413">
    <property type="entry name" value="lambda repressor-like DNA-binding domains"/>
    <property type="match status" value="1"/>
</dbReference>
<dbReference type="GO" id="GO:0003677">
    <property type="term" value="F:DNA binding"/>
    <property type="evidence" value="ECO:0007669"/>
    <property type="project" value="UniProtKB-KW"/>
</dbReference>
<dbReference type="Proteomes" id="UP001365846">
    <property type="component" value="Unassembled WGS sequence"/>
</dbReference>
<dbReference type="Gene3D" id="3.40.50.2300">
    <property type="match status" value="2"/>
</dbReference>
<organism evidence="5 6">
    <name type="scientific">Variovorax ureilyticus</name>
    <dbReference type="NCBI Taxonomy" id="1836198"/>
    <lineage>
        <taxon>Bacteria</taxon>
        <taxon>Pseudomonadati</taxon>
        <taxon>Pseudomonadota</taxon>
        <taxon>Betaproteobacteria</taxon>
        <taxon>Burkholderiales</taxon>
        <taxon>Comamonadaceae</taxon>
        <taxon>Variovorax</taxon>
    </lineage>
</organism>
<name>A0ABU8VGY1_9BURK</name>
<comment type="caution">
    <text evidence="5">The sequence shown here is derived from an EMBL/GenBank/DDBJ whole genome shotgun (WGS) entry which is preliminary data.</text>
</comment>
<dbReference type="SMART" id="SM00354">
    <property type="entry name" value="HTH_LACI"/>
    <property type="match status" value="1"/>
</dbReference>
<dbReference type="InterPro" id="IPR000843">
    <property type="entry name" value="HTH_LacI"/>
</dbReference>
<dbReference type="PANTHER" id="PTHR30146:SF152">
    <property type="entry name" value="TRANSCRIPTIONAL REGULATORY PROTEIN"/>
    <property type="match status" value="1"/>
</dbReference>
<dbReference type="InterPro" id="IPR010982">
    <property type="entry name" value="Lambda_DNA-bd_dom_sf"/>
</dbReference>
<keyword evidence="3" id="KW-0804">Transcription</keyword>
<dbReference type="CDD" id="cd06307">
    <property type="entry name" value="PBP1_sugar_binding"/>
    <property type="match status" value="1"/>
</dbReference>
<sequence>MTYIKSTSDMSTAPTIADIARTAGVGTATVDRVLNRRPGVNAETVQRVLQAVEELGAPQQQPGRPRKSANARFAFVLPAEEAPFFELVERQIAQSASDFRHSHITEVTHRLDTSDPARFAEQLAEVGDCEGMALLAPDLPPIKRAVNELVRAGVHVVTLFSDVAGSMRETYIGADNRAAGRTAGLLLGRMAGQEKHRDVLLLSSQATRLSSEIERRIGFAQVLEERFPELTLLRTSDLPADEDGACEALLQVLRDEVDPARVAGIYNVGAGSAGVARALAQAGLAAKAGVVAHDFTDAHAWLLENNSLSYVLHQDIHYCVSTAARVLRALCENVRGALNVVQPRIEILTAENLH</sequence>
<keyword evidence="6" id="KW-1185">Reference proteome</keyword>
<dbReference type="PROSITE" id="PS00356">
    <property type="entry name" value="HTH_LACI_1"/>
    <property type="match status" value="1"/>
</dbReference>
<gene>
    <name evidence="5" type="ORF">WKW77_17615</name>
</gene>
<dbReference type="PROSITE" id="PS50932">
    <property type="entry name" value="HTH_LACI_2"/>
    <property type="match status" value="1"/>
</dbReference>
<keyword evidence="1" id="KW-0805">Transcription regulation</keyword>
<protein>
    <submittedName>
        <fullName evidence="5">LacI family DNA-binding transcriptional regulator</fullName>
    </submittedName>
</protein>
<dbReference type="CDD" id="cd01392">
    <property type="entry name" value="HTH_LacI"/>
    <property type="match status" value="1"/>
</dbReference>
<proteinExistence type="predicted"/>
<evidence type="ECO:0000313" key="5">
    <source>
        <dbReference type="EMBL" id="MEJ8812907.1"/>
    </source>
</evidence>
<evidence type="ECO:0000256" key="2">
    <source>
        <dbReference type="ARBA" id="ARBA00023125"/>
    </source>
</evidence>
<dbReference type="PANTHER" id="PTHR30146">
    <property type="entry name" value="LACI-RELATED TRANSCRIPTIONAL REPRESSOR"/>
    <property type="match status" value="1"/>
</dbReference>
<dbReference type="Gene3D" id="1.10.260.40">
    <property type="entry name" value="lambda repressor-like DNA-binding domains"/>
    <property type="match status" value="1"/>
</dbReference>
<accession>A0ABU8VGY1</accession>
<dbReference type="RefSeq" id="WP_340358146.1">
    <property type="nucleotide sequence ID" value="NZ_JBBKZU010000007.1"/>
</dbReference>
<dbReference type="EMBL" id="JBBKZU010000007">
    <property type="protein sequence ID" value="MEJ8812907.1"/>
    <property type="molecule type" value="Genomic_DNA"/>
</dbReference>
<reference evidence="5 6" key="1">
    <citation type="submission" date="2024-03" db="EMBL/GenBank/DDBJ databases">
        <title>Novel species of the genus Variovorax.</title>
        <authorList>
            <person name="Liu Q."/>
            <person name="Xin Y.-H."/>
        </authorList>
    </citation>
    <scope>NUCLEOTIDE SEQUENCE [LARGE SCALE GENOMIC DNA]</scope>
    <source>
        <strain evidence="5 6">KACC 18899</strain>
    </source>
</reference>